<keyword evidence="2" id="KW-1185">Reference proteome</keyword>
<evidence type="ECO:0000313" key="2">
    <source>
        <dbReference type="Proteomes" id="UP000324222"/>
    </source>
</evidence>
<accession>A0A5B7ICW7</accession>
<organism evidence="1 2">
    <name type="scientific">Portunus trituberculatus</name>
    <name type="common">Swimming crab</name>
    <name type="synonym">Neptunus trituberculatus</name>
    <dbReference type="NCBI Taxonomy" id="210409"/>
    <lineage>
        <taxon>Eukaryota</taxon>
        <taxon>Metazoa</taxon>
        <taxon>Ecdysozoa</taxon>
        <taxon>Arthropoda</taxon>
        <taxon>Crustacea</taxon>
        <taxon>Multicrustacea</taxon>
        <taxon>Malacostraca</taxon>
        <taxon>Eumalacostraca</taxon>
        <taxon>Eucarida</taxon>
        <taxon>Decapoda</taxon>
        <taxon>Pleocyemata</taxon>
        <taxon>Brachyura</taxon>
        <taxon>Eubrachyura</taxon>
        <taxon>Portunoidea</taxon>
        <taxon>Portunidae</taxon>
        <taxon>Portuninae</taxon>
        <taxon>Portunus</taxon>
    </lineage>
</organism>
<reference evidence="1 2" key="1">
    <citation type="submission" date="2019-05" db="EMBL/GenBank/DDBJ databases">
        <title>Another draft genome of Portunus trituberculatus and its Hox gene families provides insights of decapod evolution.</title>
        <authorList>
            <person name="Jeong J.-H."/>
            <person name="Song I."/>
            <person name="Kim S."/>
            <person name="Choi T."/>
            <person name="Kim D."/>
            <person name="Ryu S."/>
            <person name="Kim W."/>
        </authorList>
    </citation>
    <scope>NUCLEOTIDE SEQUENCE [LARGE SCALE GENOMIC DNA]</scope>
    <source>
        <tissue evidence="1">Muscle</tissue>
    </source>
</reference>
<name>A0A5B7ICW7_PORTR</name>
<sequence>MNLLRRNIDYPRPAAAKALAATSVFNVTSGKHSTWRLRVTAVWQRGCRPRRLAGRRTGFASRLRERWPGSFPQDSRSGLRPAAILTARPTLWADPRFQHLSANHQCDVFKVGFFKPLYSVAPPTPTVVCPSPCASHLYVESRSLLWSKFDKAAIVFPCMACSWRSAAVVRLMLWSGSALLDLIS</sequence>
<protein>
    <submittedName>
        <fullName evidence="1">Uncharacterized protein</fullName>
    </submittedName>
</protein>
<dbReference type="Proteomes" id="UP000324222">
    <property type="component" value="Unassembled WGS sequence"/>
</dbReference>
<gene>
    <name evidence="1" type="ORF">E2C01_074598</name>
</gene>
<comment type="caution">
    <text evidence="1">The sequence shown here is derived from an EMBL/GenBank/DDBJ whole genome shotgun (WGS) entry which is preliminary data.</text>
</comment>
<proteinExistence type="predicted"/>
<dbReference type="EMBL" id="VSRR010052804">
    <property type="protein sequence ID" value="MPC80035.1"/>
    <property type="molecule type" value="Genomic_DNA"/>
</dbReference>
<dbReference type="AlphaFoldDB" id="A0A5B7ICW7"/>
<evidence type="ECO:0000313" key="1">
    <source>
        <dbReference type="EMBL" id="MPC80035.1"/>
    </source>
</evidence>